<evidence type="ECO:0000256" key="1">
    <source>
        <dbReference type="SAM" id="SignalP"/>
    </source>
</evidence>
<dbReference type="AlphaFoldDB" id="A0A4R5MM18"/>
<feature type="signal peptide" evidence="1">
    <location>
        <begin position="1"/>
        <end position="21"/>
    </location>
</feature>
<dbReference type="OrthoDB" id="1091220at2"/>
<comment type="caution">
    <text evidence="2">The sequence shown here is derived from an EMBL/GenBank/DDBJ whole genome shotgun (WGS) entry which is preliminary data.</text>
</comment>
<evidence type="ECO:0000313" key="3">
    <source>
        <dbReference type="Proteomes" id="UP000295668"/>
    </source>
</evidence>
<proteinExistence type="predicted"/>
<organism evidence="2 3">
    <name type="scientific">Pedobacter changchengzhani</name>
    <dbReference type="NCBI Taxonomy" id="2529274"/>
    <lineage>
        <taxon>Bacteria</taxon>
        <taxon>Pseudomonadati</taxon>
        <taxon>Bacteroidota</taxon>
        <taxon>Sphingobacteriia</taxon>
        <taxon>Sphingobacteriales</taxon>
        <taxon>Sphingobacteriaceae</taxon>
        <taxon>Pedobacter</taxon>
    </lineage>
</organism>
<dbReference type="GO" id="GO:0015562">
    <property type="term" value="F:efflux transmembrane transporter activity"/>
    <property type="evidence" value="ECO:0007669"/>
    <property type="project" value="InterPro"/>
</dbReference>
<dbReference type="EMBL" id="SJCY01000005">
    <property type="protein sequence ID" value="TDG36159.1"/>
    <property type="molecule type" value="Genomic_DNA"/>
</dbReference>
<reference evidence="2 3" key="1">
    <citation type="submission" date="2019-02" db="EMBL/GenBank/DDBJ databases">
        <title>Pedobacter sp. nov., a novel speices isolated from soil of pinguins habitat in Antarcitica.</title>
        <authorList>
            <person name="He R.-H."/>
        </authorList>
    </citation>
    <scope>NUCLEOTIDE SEQUENCE [LARGE SCALE GENOMIC DNA]</scope>
    <source>
        <strain evidence="2 3">E01020</strain>
    </source>
</reference>
<gene>
    <name evidence="2" type="ORF">EZJ43_09130</name>
</gene>
<dbReference type="Proteomes" id="UP000295668">
    <property type="component" value="Unassembled WGS sequence"/>
</dbReference>
<dbReference type="SUPFAM" id="SSF56954">
    <property type="entry name" value="Outer membrane efflux proteins (OEP)"/>
    <property type="match status" value="1"/>
</dbReference>
<protein>
    <recommendedName>
        <fullName evidence="4">TolC family protein</fullName>
    </recommendedName>
</protein>
<sequence>MIAIKKFFITLLMSISLMVSMAQTSPKDLNYFLNSAHFTSPLLKDLNNQRRSAKVDSLIIKATSGFQVNVNSAGLYAPVVKGYGFDEVLTNGQALEGYLNLSYNLLNGKRLNNQLEGVKIQIDSIQYASTLSNFDLNRTITDQYLTAYSSQLQNIFNIEVVNLLEKEDGLLKQLTRSNIYKQSEYLTFLVTLQQQQLILRQSNLQFQNDYATLAYLSGIQDTSKAVLIAPNLDGIKMASEQTFFLQKFAIDSLRNANLKRNIDLNYLPKLGVYANGGYNSSFILQPYKNFGASVGFTFSVPIYDGNQRKMQYNKLAIASDTRSIYRSFFIDQQKQQLNLIRQQIAQTDALFSKINDQIRFSKSLIDVDRKLLHTGDLRMADFIMAINNYMTAQNLYRQTTINKLKLINQFNYWNK</sequence>
<evidence type="ECO:0008006" key="4">
    <source>
        <dbReference type="Google" id="ProtNLM"/>
    </source>
</evidence>
<feature type="chain" id="PRO_5020936522" description="TolC family protein" evidence="1">
    <location>
        <begin position="22"/>
        <end position="415"/>
    </location>
</feature>
<keyword evidence="3" id="KW-1185">Reference proteome</keyword>
<accession>A0A4R5MM18</accession>
<name>A0A4R5MM18_9SPHI</name>
<keyword evidence="1" id="KW-0732">Signal</keyword>
<evidence type="ECO:0000313" key="2">
    <source>
        <dbReference type="EMBL" id="TDG36159.1"/>
    </source>
</evidence>
<dbReference type="Gene3D" id="1.20.1600.10">
    <property type="entry name" value="Outer membrane efflux proteins (OEP)"/>
    <property type="match status" value="1"/>
</dbReference>